<dbReference type="GO" id="GO:0016020">
    <property type="term" value="C:membrane"/>
    <property type="evidence" value="ECO:0007669"/>
    <property type="project" value="InterPro"/>
</dbReference>
<gene>
    <name evidence="6" type="ORF">EDD73_11740</name>
</gene>
<dbReference type="InterPro" id="IPR003660">
    <property type="entry name" value="HAMP_dom"/>
</dbReference>
<comment type="similarity">
    <text evidence="2">Belongs to the methyl-accepting chemotaxis (MCP) protein family.</text>
</comment>
<accession>A0A4R2RWV9</accession>
<dbReference type="InterPro" id="IPR007892">
    <property type="entry name" value="CHASE4"/>
</dbReference>
<dbReference type="InterPro" id="IPR004089">
    <property type="entry name" value="MCPsignal_dom"/>
</dbReference>
<dbReference type="Gene3D" id="1.10.287.950">
    <property type="entry name" value="Methyl-accepting chemotaxis protein"/>
    <property type="match status" value="1"/>
</dbReference>
<evidence type="ECO:0000313" key="7">
    <source>
        <dbReference type="Proteomes" id="UP000294813"/>
    </source>
</evidence>
<dbReference type="PROSITE" id="PS50111">
    <property type="entry name" value="CHEMOTAXIS_TRANSDUC_2"/>
    <property type="match status" value="1"/>
</dbReference>
<name>A0A4R2RWV9_9FIRM</name>
<dbReference type="Gene3D" id="6.10.340.10">
    <property type="match status" value="1"/>
</dbReference>
<dbReference type="Proteomes" id="UP000294813">
    <property type="component" value="Unassembled WGS sequence"/>
</dbReference>
<dbReference type="Pfam" id="PF05228">
    <property type="entry name" value="CHASE4"/>
    <property type="match status" value="1"/>
</dbReference>
<reference evidence="6 7" key="1">
    <citation type="submission" date="2019-03" db="EMBL/GenBank/DDBJ databases">
        <title>Genomic Encyclopedia of Type Strains, Phase IV (KMG-IV): sequencing the most valuable type-strain genomes for metagenomic binning, comparative biology and taxonomic classification.</title>
        <authorList>
            <person name="Goeker M."/>
        </authorList>
    </citation>
    <scope>NUCLEOTIDE SEQUENCE [LARGE SCALE GENOMIC DNA]</scope>
    <source>
        <strain evidence="6 7">DSM 11170</strain>
    </source>
</reference>
<dbReference type="Pfam" id="PF00015">
    <property type="entry name" value="MCPsignal"/>
    <property type="match status" value="1"/>
</dbReference>
<sequence>MTIRKQILVTLLFFALFPILTGGGIAFIGISRGLSSMEQEQALFAGKAATNTMSVLNQQMELAVRTNAFWTDAHDAVDQENVAWIKEQYVPIKEDLDLDFLLVCNKNGKMLLNSGSEDFSGDMTTHPILSPVVQGQKVKSGLFITSKGLAIIGTAQILQNQGNGNSSGYLLFGQYLGQAHLETIQNITGSQVVIHYTSGQVPIALDPAFAQQANSGGSITKQVIHESTYLTAYQPIIDINGQEIATLSASIPILASVETKTNLTIIALAVLTFSTLLAVSFGIVMSNRFAGPMNITTELLKRVSEGDLREEQIQQVSSNEEIQAMRRAYSQMVQGLRALVKGANENAVTVAQSTGTLSSNAQHLGTASEEISASVQEITVAFHQVLGNVKKTVTAMQEMTSSVQQVATDSEAVSLFTQKTSDAAHAGMEVVNKTVNQMKTVMEKAKDTECIINHLGDNSQRVGQIVDVITGIAEQTNLLALNASIEAARAGEQGRGFTIVAEEVRTLAEESARSAKDIHDIISSIQKDTAEAIASMQAEMAVLDQGSHLIEKTGETFAHIEQAAVNLSVQVSNTSKQIEQMASQSQQVVAQIHSVEQGVQITTGNAERIATAAKGQLDFVKELTTSIHHLDEIAQQLKALSSQFKI</sequence>
<evidence type="ECO:0000259" key="4">
    <source>
        <dbReference type="PROSITE" id="PS50111"/>
    </source>
</evidence>
<keyword evidence="7" id="KW-1185">Reference proteome</keyword>
<dbReference type="PROSITE" id="PS50885">
    <property type="entry name" value="HAMP"/>
    <property type="match status" value="1"/>
</dbReference>
<evidence type="ECO:0000256" key="3">
    <source>
        <dbReference type="PROSITE-ProRule" id="PRU00284"/>
    </source>
</evidence>
<dbReference type="PANTHER" id="PTHR32089:SF112">
    <property type="entry name" value="LYSOZYME-LIKE PROTEIN-RELATED"/>
    <property type="match status" value="1"/>
</dbReference>
<organism evidence="6 7">
    <name type="scientific">Heliophilum fasciatum</name>
    <dbReference type="NCBI Taxonomy" id="35700"/>
    <lineage>
        <taxon>Bacteria</taxon>
        <taxon>Bacillati</taxon>
        <taxon>Bacillota</taxon>
        <taxon>Clostridia</taxon>
        <taxon>Eubacteriales</taxon>
        <taxon>Heliobacteriaceae</taxon>
        <taxon>Heliophilum</taxon>
    </lineage>
</organism>
<evidence type="ECO:0000313" key="6">
    <source>
        <dbReference type="EMBL" id="TCP63615.1"/>
    </source>
</evidence>
<dbReference type="SUPFAM" id="SSF58104">
    <property type="entry name" value="Methyl-accepting chemotaxis protein (MCP) signaling domain"/>
    <property type="match status" value="1"/>
</dbReference>
<dbReference type="EMBL" id="SLXT01000017">
    <property type="protein sequence ID" value="TCP63615.1"/>
    <property type="molecule type" value="Genomic_DNA"/>
</dbReference>
<proteinExistence type="inferred from homology"/>
<dbReference type="AlphaFoldDB" id="A0A4R2RWV9"/>
<dbReference type="CDD" id="cd11386">
    <property type="entry name" value="MCP_signal"/>
    <property type="match status" value="1"/>
</dbReference>
<dbReference type="GO" id="GO:0007165">
    <property type="term" value="P:signal transduction"/>
    <property type="evidence" value="ECO:0007669"/>
    <property type="project" value="UniProtKB-KW"/>
</dbReference>
<feature type="domain" description="Methyl-accepting transducer" evidence="4">
    <location>
        <begin position="360"/>
        <end position="596"/>
    </location>
</feature>
<dbReference type="OrthoDB" id="5392220at2"/>
<feature type="domain" description="HAMP" evidence="5">
    <location>
        <begin position="287"/>
        <end position="341"/>
    </location>
</feature>
<dbReference type="RefSeq" id="WP_131919596.1">
    <property type="nucleotide sequence ID" value="NZ_JAOQNU010000016.1"/>
</dbReference>
<evidence type="ECO:0000259" key="5">
    <source>
        <dbReference type="PROSITE" id="PS50885"/>
    </source>
</evidence>
<dbReference type="SMART" id="SM00283">
    <property type="entry name" value="MA"/>
    <property type="match status" value="1"/>
</dbReference>
<protein>
    <submittedName>
        <fullName evidence="6">Methyl-accepting chemotaxis protein</fullName>
    </submittedName>
</protein>
<keyword evidence="1 3" id="KW-0807">Transducer</keyword>
<evidence type="ECO:0000256" key="2">
    <source>
        <dbReference type="ARBA" id="ARBA00029447"/>
    </source>
</evidence>
<dbReference type="PANTHER" id="PTHR32089">
    <property type="entry name" value="METHYL-ACCEPTING CHEMOTAXIS PROTEIN MCPB"/>
    <property type="match status" value="1"/>
</dbReference>
<evidence type="ECO:0000256" key="1">
    <source>
        <dbReference type="ARBA" id="ARBA00023224"/>
    </source>
</evidence>
<comment type="caution">
    <text evidence="6">The sequence shown here is derived from an EMBL/GenBank/DDBJ whole genome shotgun (WGS) entry which is preliminary data.</text>
</comment>